<keyword evidence="3" id="KW-0809">Transit peptide</keyword>
<evidence type="ECO:0000256" key="2">
    <source>
        <dbReference type="ARBA" id="ARBA00008560"/>
    </source>
</evidence>
<feature type="region of interest" description="Disordered" evidence="8">
    <location>
        <begin position="1"/>
        <end position="44"/>
    </location>
</feature>
<dbReference type="InterPro" id="IPR002677">
    <property type="entry name" value="Ribosomal_bL32"/>
</dbReference>
<keyword evidence="10" id="KW-1185">Reference proteome</keyword>
<dbReference type="NCBIfam" id="TIGR01031">
    <property type="entry name" value="rpmF_bact"/>
    <property type="match status" value="1"/>
</dbReference>
<sequence>MSSSIASSSRATMAASSIASSSRVKLASSSLVRSTQQRRTYASRSAAEAVTVSLTFLNKTVRFTLPELPTPFSSPPSPPSPQLALAGDDVYGSESAPAAPATSLLEDLWDGVLRAVPKSKVSHSRKAMRSANKGLKDRTDLVHCASCGRPKLAHHICAVCYGEVSRIQKAVTKAQRQQQAGGGGGNSSTSG</sequence>
<evidence type="ECO:0000256" key="5">
    <source>
        <dbReference type="ARBA" id="ARBA00023128"/>
    </source>
</evidence>
<evidence type="ECO:0000256" key="4">
    <source>
        <dbReference type="ARBA" id="ARBA00022980"/>
    </source>
</evidence>
<organism evidence="9 10">
    <name type="scientific">Acaromyces ingoldii</name>
    <dbReference type="NCBI Taxonomy" id="215250"/>
    <lineage>
        <taxon>Eukaryota</taxon>
        <taxon>Fungi</taxon>
        <taxon>Dikarya</taxon>
        <taxon>Basidiomycota</taxon>
        <taxon>Ustilaginomycotina</taxon>
        <taxon>Exobasidiomycetes</taxon>
        <taxon>Exobasidiales</taxon>
        <taxon>Cryptobasidiaceae</taxon>
        <taxon>Acaromyces</taxon>
    </lineage>
</organism>
<dbReference type="GO" id="GO:0005762">
    <property type="term" value="C:mitochondrial large ribosomal subunit"/>
    <property type="evidence" value="ECO:0007669"/>
    <property type="project" value="TreeGrafter"/>
</dbReference>
<dbReference type="STRING" id="215250.A0A316YEX1"/>
<dbReference type="OrthoDB" id="2014905at2759"/>
<comment type="similarity">
    <text evidence="2">Belongs to the bacterial ribosomal protein bL32 family.</text>
</comment>
<reference evidence="9 10" key="1">
    <citation type="journal article" date="2018" name="Mol. Biol. Evol.">
        <title>Broad Genomic Sampling Reveals a Smut Pathogenic Ancestry of the Fungal Clade Ustilaginomycotina.</title>
        <authorList>
            <person name="Kijpornyongpan T."/>
            <person name="Mondo S.J."/>
            <person name="Barry K."/>
            <person name="Sandor L."/>
            <person name="Lee J."/>
            <person name="Lipzen A."/>
            <person name="Pangilinan J."/>
            <person name="LaButti K."/>
            <person name="Hainaut M."/>
            <person name="Henrissat B."/>
            <person name="Grigoriev I.V."/>
            <person name="Spatafora J.W."/>
            <person name="Aime M.C."/>
        </authorList>
    </citation>
    <scope>NUCLEOTIDE SEQUENCE [LARGE SCALE GENOMIC DNA]</scope>
    <source>
        <strain evidence="9 10">MCA 4198</strain>
    </source>
</reference>
<dbReference type="PANTHER" id="PTHR21026">
    <property type="entry name" value="39S RIBOSOMAL PROTEIN L32, MITOCHONDRIAL"/>
    <property type="match status" value="1"/>
</dbReference>
<proteinExistence type="inferred from homology"/>
<dbReference type="PANTHER" id="PTHR21026:SF2">
    <property type="entry name" value="LARGE RIBOSOMAL SUBUNIT PROTEIN BL32M"/>
    <property type="match status" value="1"/>
</dbReference>
<dbReference type="GO" id="GO:0006412">
    <property type="term" value="P:translation"/>
    <property type="evidence" value="ECO:0007669"/>
    <property type="project" value="InterPro"/>
</dbReference>
<dbReference type="GeneID" id="37041674"/>
<dbReference type="EMBL" id="KZ819639">
    <property type="protein sequence ID" value="PWN87661.1"/>
    <property type="molecule type" value="Genomic_DNA"/>
</dbReference>
<evidence type="ECO:0000313" key="10">
    <source>
        <dbReference type="Proteomes" id="UP000245768"/>
    </source>
</evidence>
<dbReference type="InterPro" id="IPR011332">
    <property type="entry name" value="Ribosomal_zn-bd"/>
</dbReference>
<evidence type="ECO:0000256" key="1">
    <source>
        <dbReference type="ARBA" id="ARBA00004173"/>
    </source>
</evidence>
<accession>A0A316YEX1</accession>
<protein>
    <recommendedName>
        <fullName evidence="7">Large ribosomal subunit protein bL32m</fullName>
    </recommendedName>
</protein>
<dbReference type="Pfam" id="PF01783">
    <property type="entry name" value="Ribosomal_L32p"/>
    <property type="match status" value="1"/>
</dbReference>
<keyword evidence="6" id="KW-0687">Ribonucleoprotein</keyword>
<evidence type="ECO:0000256" key="6">
    <source>
        <dbReference type="ARBA" id="ARBA00023274"/>
    </source>
</evidence>
<name>A0A316YEX1_9BASI</name>
<feature type="compositionally biased region" description="Low complexity" evidence="8">
    <location>
        <begin position="1"/>
        <end position="34"/>
    </location>
</feature>
<feature type="compositionally biased region" description="Gly residues" evidence="8">
    <location>
        <begin position="180"/>
        <end position="191"/>
    </location>
</feature>
<dbReference type="RefSeq" id="XP_025374859.1">
    <property type="nucleotide sequence ID" value="XM_025519758.1"/>
</dbReference>
<keyword evidence="5" id="KW-0496">Mitochondrion</keyword>
<feature type="region of interest" description="Disordered" evidence="8">
    <location>
        <begin position="69"/>
        <end position="96"/>
    </location>
</feature>
<dbReference type="Proteomes" id="UP000245768">
    <property type="component" value="Unassembled WGS sequence"/>
</dbReference>
<feature type="region of interest" description="Disordered" evidence="8">
    <location>
        <begin position="172"/>
        <end position="191"/>
    </location>
</feature>
<evidence type="ECO:0000256" key="8">
    <source>
        <dbReference type="SAM" id="MobiDB-lite"/>
    </source>
</evidence>
<evidence type="ECO:0000256" key="7">
    <source>
        <dbReference type="ARBA" id="ARBA00039935"/>
    </source>
</evidence>
<evidence type="ECO:0000313" key="9">
    <source>
        <dbReference type="EMBL" id="PWN87661.1"/>
    </source>
</evidence>
<dbReference type="AlphaFoldDB" id="A0A316YEX1"/>
<keyword evidence="4" id="KW-0689">Ribosomal protein</keyword>
<dbReference type="SUPFAM" id="SSF57829">
    <property type="entry name" value="Zn-binding ribosomal proteins"/>
    <property type="match status" value="1"/>
</dbReference>
<comment type="subcellular location">
    <subcellularLocation>
        <location evidence="1">Mitochondrion</location>
    </subcellularLocation>
</comment>
<feature type="compositionally biased region" description="Pro residues" evidence="8">
    <location>
        <begin position="69"/>
        <end position="81"/>
    </location>
</feature>
<gene>
    <name evidence="9" type="ORF">FA10DRAFT_255212</name>
</gene>
<evidence type="ECO:0000256" key="3">
    <source>
        <dbReference type="ARBA" id="ARBA00022946"/>
    </source>
</evidence>
<dbReference type="InParanoid" id="A0A316YEX1"/>
<dbReference type="GO" id="GO:0003735">
    <property type="term" value="F:structural constituent of ribosome"/>
    <property type="evidence" value="ECO:0007669"/>
    <property type="project" value="InterPro"/>
</dbReference>
<dbReference type="InterPro" id="IPR051991">
    <property type="entry name" value="Mitoribosomal_protein_bL32"/>
</dbReference>